<evidence type="ECO:0000313" key="2">
    <source>
        <dbReference type="EMBL" id="GHI76853.1"/>
    </source>
</evidence>
<proteinExistence type="predicted"/>
<evidence type="ECO:0000256" key="1">
    <source>
        <dbReference type="SAM" id="MobiDB-lite"/>
    </source>
</evidence>
<dbReference type="EMBL" id="BNED01000005">
    <property type="protein sequence ID" value="GHI76853.1"/>
    <property type="molecule type" value="Genomic_DNA"/>
</dbReference>
<keyword evidence="3" id="KW-1185">Reference proteome</keyword>
<name>A0ABQ3T8X6_9ACTN</name>
<organism evidence="2 3">
    <name type="scientific">Streptomyces spororaveus</name>
    <dbReference type="NCBI Taxonomy" id="284039"/>
    <lineage>
        <taxon>Bacteria</taxon>
        <taxon>Bacillati</taxon>
        <taxon>Actinomycetota</taxon>
        <taxon>Actinomycetes</taxon>
        <taxon>Kitasatosporales</taxon>
        <taxon>Streptomycetaceae</taxon>
        <taxon>Streptomyces</taxon>
    </lineage>
</organism>
<comment type="caution">
    <text evidence="2">The sequence shown here is derived from an EMBL/GenBank/DDBJ whole genome shotgun (WGS) entry which is preliminary data.</text>
</comment>
<dbReference type="Proteomes" id="UP000608522">
    <property type="component" value="Unassembled WGS sequence"/>
</dbReference>
<accession>A0ABQ3T8X6</accession>
<protein>
    <submittedName>
        <fullName evidence="2">Uncharacterized protein</fullName>
    </submittedName>
</protein>
<feature type="region of interest" description="Disordered" evidence="1">
    <location>
        <begin position="62"/>
        <end position="88"/>
    </location>
</feature>
<gene>
    <name evidence="2" type="ORF">Sspor_24140</name>
</gene>
<sequence length="134" mass="14445">MAQELREVSGMGVDGVDRRPPAPALLRLRHRFAPVVPRWFVQSVLDNSPFIRNLPAMSAPGGPYKTTSGHRLLPAAATPSGRTTQPKGQTMNEFLSIAADVLAIFGASLTIALEVRRARREADRAGNGDESGKE</sequence>
<evidence type="ECO:0000313" key="3">
    <source>
        <dbReference type="Proteomes" id="UP000608522"/>
    </source>
</evidence>
<reference evidence="3" key="1">
    <citation type="submission" date="2023-07" db="EMBL/GenBank/DDBJ databases">
        <title>Whole genome shotgun sequence of Streptomyces spororaveus NBRC 15456.</title>
        <authorList>
            <person name="Komaki H."/>
            <person name="Tamura T."/>
        </authorList>
    </citation>
    <scope>NUCLEOTIDE SEQUENCE [LARGE SCALE GENOMIC DNA]</scope>
    <source>
        <strain evidence="3">NBRC 15456</strain>
    </source>
</reference>